<dbReference type="OrthoDB" id="10435866at2759"/>
<dbReference type="AlphaFoldDB" id="A0A9Q1CMK5"/>
<dbReference type="EMBL" id="JAIZAY010000002">
    <property type="protein sequence ID" value="KAJ8047498.1"/>
    <property type="molecule type" value="Genomic_DNA"/>
</dbReference>
<evidence type="ECO:0000313" key="3">
    <source>
        <dbReference type="Proteomes" id="UP001152320"/>
    </source>
</evidence>
<feature type="region of interest" description="Disordered" evidence="1">
    <location>
        <begin position="251"/>
        <end position="272"/>
    </location>
</feature>
<comment type="caution">
    <text evidence="2">The sequence shown here is derived from an EMBL/GenBank/DDBJ whole genome shotgun (WGS) entry which is preliminary data.</text>
</comment>
<feature type="region of interest" description="Disordered" evidence="1">
    <location>
        <begin position="101"/>
        <end position="125"/>
    </location>
</feature>
<sequence>MREKSFEARERGAKQIVSTSLPRSLKGFPNKERSNIERVTLSTLVTGGPEKRGKAVECLSENGTKQVKQLEKSFSLPRLDLLPSSKRNRGTSYLQGGVARGRTMTSSKHNGTEELRTGLGDAPRRGRLQRGATWHDGLRAAPLDQGKEHMDWSFLKRRTTTSPRSKEHQIVFDELTILSSGSDLQDVEKIRGTFATDIRQNQRKSGAIVSKRWCAAKTKLKAASTFKTIGDTAKRRPRDSKTTKLNIDDILLEENETETDPSNENSKSEDISKVAPKSRGWIIVKKNLPKIAEMAPKDSIDTMPMQFTNIAQIVRAKQFRMMMKRRASFIENGVFQFDEAKADLYKRYDKIGLDSS</sequence>
<evidence type="ECO:0000256" key="1">
    <source>
        <dbReference type="SAM" id="MobiDB-lite"/>
    </source>
</evidence>
<keyword evidence="3" id="KW-1185">Reference proteome</keyword>
<gene>
    <name evidence="2" type="ORF">HOLleu_06517</name>
</gene>
<dbReference type="Proteomes" id="UP001152320">
    <property type="component" value="Chromosome 2"/>
</dbReference>
<feature type="region of interest" description="Disordered" evidence="1">
    <location>
        <begin position="1"/>
        <end position="32"/>
    </location>
</feature>
<evidence type="ECO:0000313" key="2">
    <source>
        <dbReference type="EMBL" id="KAJ8047498.1"/>
    </source>
</evidence>
<name>A0A9Q1CMK5_HOLLE</name>
<accession>A0A9Q1CMK5</accession>
<proteinExistence type="predicted"/>
<protein>
    <submittedName>
        <fullName evidence="2">Uncharacterized protein</fullName>
    </submittedName>
</protein>
<reference evidence="2" key="1">
    <citation type="submission" date="2021-10" db="EMBL/GenBank/DDBJ databases">
        <title>Tropical sea cucumber genome reveals ecological adaptation and Cuvierian tubules defense mechanism.</title>
        <authorList>
            <person name="Chen T."/>
        </authorList>
    </citation>
    <scope>NUCLEOTIDE SEQUENCE</scope>
    <source>
        <strain evidence="2">Nanhai2018</strain>
        <tissue evidence="2">Muscle</tissue>
    </source>
</reference>
<feature type="compositionally biased region" description="Acidic residues" evidence="1">
    <location>
        <begin position="251"/>
        <end position="261"/>
    </location>
</feature>
<organism evidence="2 3">
    <name type="scientific">Holothuria leucospilota</name>
    <name type="common">Black long sea cucumber</name>
    <name type="synonym">Mertensiothuria leucospilota</name>
    <dbReference type="NCBI Taxonomy" id="206669"/>
    <lineage>
        <taxon>Eukaryota</taxon>
        <taxon>Metazoa</taxon>
        <taxon>Echinodermata</taxon>
        <taxon>Eleutherozoa</taxon>
        <taxon>Echinozoa</taxon>
        <taxon>Holothuroidea</taxon>
        <taxon>Aspidochirotacea</taxon>
        <taxon>Aspidochirotida</taxon>
        <taxon>Holothuriidae</taxon>
        <taxon>Holothuria</taxon>
    </lineage>
</organism>
<feature type="compositionally biased region" description="Basic and acidic residues" evidence="1">
    <location>
        <begin position="1"/>
        <end position="13"/>
    </location>
</feature>